<organism evidence="1 2">
    <name type="scientific">Streptomyces coeruleoprunus</name>
    <dbReference type="NCBI Taxonomy" id="285563"/>
    <lineage>
        <taxon>Bacteria</taxon>
        <taxon>Bacillati</taxon>
        <taxon>Actinomycetota</taxon>
        <taxon>Actinomycetes</taxon>
        <taxon>Kitasatosporales</taxon>
        <taxon>Streptomycetaceae</taxon>
        <taxon>Streptomyces</taxon>
    </lineage>
</organism>
<dbReference type="SUPFAM" id="SSF63829">
    <property type="entry name" value="Calcium-dependent phosphotriesterase"/>
    <property type="match status" value="1"/>
</dbReference>
<dbReference type="InterPro" id="IPR015943">
    <property type="entry name" value="WD40/YVTN_repeat-like_dom_sf"/>
</dbReference>
<gene>
    <name evidence="1" type="ORF">ACFPM3_16445</name>
</gene>
<reference evidence="2" key="1">
    <citation type="journal article" date="2019" name="Int. J. Syst. Evol. Microbiol.">
        <title>The Global Catalogue of Microorganisms (GCM) 10K type strain sequencing project: providing services to taxonomists for standard genome sequencing and annotation.</title>
        <authorList>
            <consortium name="The Broad Institute Genomics Platform"/>
            <consortium name="The Broad Institute Genome Sequencing Center for Infectious Disease"/>
            <person name="Wu L."/>
            <person name="Ma J."/>
        </authorList>
    </citation>
    <scope>NUCLEOTIDE SEQUENCE [LARGE SCALE GENOMIC DNA]</scope>
    <source>
        <strain evidence="2">CGMCC 4.1648</strain>
    </source>
</reference>
<protein>
    <submittedName>
        <fullName evidence="1">WD40 repeat domain-containing protein</fullName>
    </submittedName>
</protein>
<dbReference type="Proteomes" id="UP001595829">
    <property type="component" value="Unassembled WGS sequence"/>
</dbReference>
<evidence type="ECO:0000313" key="2">
    <source>
        <dbReference type="Proteomes" id="UP001595829"/>
    </source>
</evidence>
<sequence>MRTTVWEAANQLGVVAGTPGELLTALLSAPRRPRHVTLPADAPDAAALAGDLRALGDVHVTFARPPDAPPVAPATALDLSDPALVCAADPVRVTGAYEEGGEHGGLRAAWFRAGQVLVRAGQTPEARALALLAALPEDAEPRLRPGLAELAAGTPWEVIATRAGHASALAVCDGRFMVEEDPKVRALACPGDGTRLHLDERGHLHVRDGSPSRLARAVAATLATHPATALAALGDMVVTGDRMGSVHAFSLAGVHQAAPHSGRVTALAAAPGPRCYSGGVDGTVRTWRPGGTPSGTPLTRRPYPVVALHAGAGVLAVAWADGLAELHQLGTGESRAFRPGPAVRAVAVGPDGTLAVATPESLVHLRPR</sequence>
<keyword evidence="2" id="KW-1185">Reference proteome</keyword>
<name>A0ABV9XE89_9ACTN</name>
<proteinExistence type="predicted"/>
<dbReference type="EMBL" id="JBHSJD010000011">
    <property type="protein sequence ID" value="MFC5023731.1"/>
    <property type="molecule type" value="Genomic_DNA"/>
</dbReference>
<evidence type="ECO:0000313" key="1">
    <source>
        <dbReference type="EMBL" id="MFC5023731.1"/>
    </source>
</evidence>
<dbReference type="Gene3D" id="2.130.10.10">
    <property type="entry name" value="YVTN repeat-like/Quinoprotein amine dehydrogenase"/>
    <property type="match status" value="1"/>
</dbReference>
<dbReference type="RefSeq" id="WP_345687776.1">
    <property type="nucleotide sequence ID" value="NZ_BAABIT010000001.1"/>
</dbReference>
<comment type="caution">
    <text evidence="1">The sequence shown here is derived from an EMBL/GenBank/DDBJ whole genome shotgun (WGS) entry which is preliminary data.</text>
</comment>
<accession>A0ABV9XE89</accession>